<dbReference type="RefSeq" id="WP_006037859.1">
    <property type="nucleotide sequence ID" value="NZ_AEDD01000004.1"/>
</dbReference>
<dbReference type="eggNOG" id="COG2706">
    <property type="taxonomic scope" value="Bacteria"/>
</dbReference>
<dbReference type="AlphaFoldDB" id="E0I898"/>
<sequence>MQQATNQTIHRLVVGSYNTSEHDAIHLLTFDTESGKLHRAEGQAGVENPSFVALDSAKQRLYAVSELGEGAIVAYRFTGCSEELVADSSSQSPSSAEKLAEINRQPSGGDSPCHLALDASGQWLLLVNYGGGPISVYPIGADGAVGPASHSVTHTGSSVNPDRQQGSHPHSIYAVPQTDLYLVNDLGTDAVYAYRLDRTNGTLSEQSRTRVTPGTGPRHLAFHPIQPIVYVIEELTSAIAVFQLNAADGSLAHRQTITTLPTTFTGENTCAEVAVSADGRYLYGSNRGHDSIASFRIGEDGLLAAIGHTPSGGQSPRHFQLIPGGQWLLTANQESDRVAVLAIDGEGRPTLTDEHVELRKPVCIRLRP</sequence>
<dbReference type="InterPro" id="IPR019405">
    <property type="entry name" value="Lactonase_7-beta_prop"/>
</dbReference>
<dbReference type="InterPro" id="IPR011048">
    <property type="entry name" value="Haem_d1_sf"/>
</dbReference>
<dbReference type="GO" id="GO:0005829">
    <property type="term" value="C:cytosol"/>
    <property type="evidence" value="ECO:0007669"/>
    <property type="project" value="TreeGrafter"/>
</dbReference>
<dbReference type="SUPFAM" id="SSF51004">
    <property type="entry name" value="C-terminal (heme d1) domain of cytochrome cd1-nitrite reductase"/>
    <property type="match status" value="1"/>
</dbReference>
<dbReference type="EC" id="3.1.1.31" evidence="3"/>
<dbReference type="OrthoDB" id="9790815at2"/>
<dbReference type="EMBL" id="AEDD01000004">
    <property type="protein sequence ID" value="EFM11403.1"/>
    <property type="molecule type" value="Genomic_DNA"/>
</dbReference>
<dbReference type="PANTHER" id="PTHR30344:SF1">
    <property type="entry name" value="6-PHOSPHOGLUCONOLACTONASE"/>
    <property type="match status" value="1"/>
</dbReference>
<evidence type="ECO:0000256" key="2">
    <source>
        <dbReference type="SAM" id="MobiDB-lite"/>
    </source>
</evidence>
<keyword evidence="3" id="KW-0378">Hydrolase</keyword>
<dbReference type="GO" id="GO:0017057">
    <property type="term" value="F:6-phosphogluconolactonase activity"/>
    <property type="evidence" value="ECO:0007669"/>
    <property type="project" value="UniProtKB-EC"/>
</dbReference>
<dbReference type="Gene3D" id="2.130.10.10">
    <property type="entry name" value="YVTN repeat-like/Quinoprotein amine dehydrogenase"/>
    <property type="match status" value="1"/>
</dbReference>
<organism evidence="3 4">
    <name type="scientific">Paenibacillus curdlanolyticus YK9</name>
    <dbReference type="NCBI Taxonomy" id="717606"/>
    <lineage>
        <taxon>Bacteria</taxon>
        <taxon>Bacillati</taxon>
        <taxon>Bacillota</taxon>
        <taxon>Bacilli</taxon>
        <taxon>Bacillales</taxon>
        <taxon>Paenibacillaceae</taxon>
        <taxon>Paenibacillus</taxon>
    </lineage>
</organism>
<reference evidence="3 4" key="1">
    <citation type="submission" date="2010-07" db="EMBL/GenBank/DDBJ databases">
        <title>The draft genome of Paenibacillus curdlanolyticus YK9.</title>
        <authorList>
            <consortium name="US DOE Joint Genome Institute (JGI-PGF)"/>
            <person name="Lucas S."/>
            <person name="Copeland A."/>
            <person name="Lapidus A."/>
            <person name="Cheng J.-F."/>
            <person name="Bruce D."/>
            <person name="Goodwin L."/>
            <person name="Pitluck S."/>
            <person name="Land M.L."/>
            <person name="Hauser L."/>
            <person name="Chang Y.-J."/>
            <person name="Jeffries C."/>
            <person name="Anderson I.J."/>
            <person name="Johnson E."/>
            <person name="Loganathan U."/>
            <person name="Mulhopadhyay B."/>
            <person name="Kyrpides N."/>
            <person name="Woyke T.J."/>
        </authorList>
    </citation>
    <scope>NUCLEOTIDE SEQUENCE [LARGE SCALE GENOMIC DNA]</scope>
    <source>
        <strain evidence="3 4">YK9</strain>
    </source>
</reference>
<keyword evidence="4" id="KW-1185">Reference proteome</keyword>
<name>E0I898_9BACL</name>
<evidence type="ECO:0000313" key="4">
    <source>
        <dbReference type="Proteomes" id="UP000005387"/>
    </source>
</evidence>
<dbReference type="InterPro" id="IPR050282">
    <property type="entry name" value="Cycloisomerase_2"/>
</dbReference>
<evidence type="ECO:0000256" key="1">
    <source>
        <dbReference type="ARBA" id="ARBA00005564"/>
    </source>
</evidence>
<protein>
    <submittedName>
        <fullName evidence="3">6-phosphogluconolactonase</fullName>
        <ecNumber evidence="3">3.1.1.31</ecNumber>
    </submittedName>
</protein>
<dbReference type="STRING" id="717606.PaecuDRAFT_1849"/>
<dbReference type="Pfam" id="PF10282">
    <property type="entry name" value="Lactonase"/>
    <property type="match status" value="1"/>
</dbReference>
<dbReference type="InterPro" id="IPR015943">
    <property type="entry name" value="WD40/YVTN_repeat-like_dom_sf"/>
</dbReference>
<feature type="region of interest" description="Disordered" evidence="2">
    <location>
        <begin position="147"/>
        <end position="168"/>
    </location>
</feature>
<evidence type="ECO:0000313" key="3">
    <source>
        <dbReference type="EMBL" id="EFM11403.1"/>
    </source>
</evidence>
<dbReference type="Proteomes" id="UP000005387">
    <property type="component" value="Unassembled WGS sequence"/>
</dbReference>
<accession>E0I898</accession>
<dbReference type="PANTHER" id="PTHR30344">
    <property type="entry name" value="6-PHOSPHOGLUCONOLACTONASE-RELATED"/>
    <property type="match status" value="1"/>
</dbReference>
<feature type="compositionally biased region" description="Polar residues" evidence="2">
    <location>
        <begin position="150"/>
        <end position="168"/>
    </location>
</feature>
<proteinExistence type="inferred from homology"/>
<gene>
    <name evidence="3" type="ORF">PaecuDRAFT_1849</name>
</gene>
<feature type="region of interest" description="Disordered" evidence="2">
    <location>
        <begin position="87"/>
        <end position="111"/>
    </location>
</feature>
<comment type="similarity">
    <text evidence="1">Belongs to the cycloisomerase 2 family.</text>
</comment>